<evidence type="ECO:0000313" key="2">
    <source>
        <dbReference type="EMBL" id="CAJ0598568.1"/>
    </source>
</evidence>
<protein>
    <submittedName>
        <fullName evidence="2">Uncharacterized protein</fullName>
    </submittedName>
</protein>
<comment type="caution">
    <text evidence="2">The sequence shown here is derived from an EMBL/GenBank/DDBJ whole genome shotgun (WGS) entry which is preliminary data.</text>
</comment>
<dbReference type="Proteomes" id="UP001176961">
    <property type="component" value="Unassembled WGS sequence"/>
</dbReference>
<feature type="transmembrane region" description="Helical" evidence="1">
    <location>
        <begin position="146"/>
        <end position="163"/>
    </location>
</feature>
<gene>
    <name evidence="2" type="ORF">CYNAS_LOCUS10551</name>
</gene>
<feature type="transmembrane region" description="Helical" evidence="1">
    <location>
        <begin position="116"/>
        <end position="134"/>
    </location>
</feature>
<sequence length="222" mass="26031">MSKKLYPVPMKYTAESPVRQSPSFMERLRTAITIGNERSFDNGMKPVKVRLINGWQDLTSDRLNILVCNFLYDREAAHYRILRELEHATGIRRERIVYVTFLVIFALLIYQNALTILHSLIVLIFPAACTLMLLSTEDVANAQFWLRYWTVYALVTVFSRILLKRTNHENGDVSWLELIFFMICLIPGTFLLDFVFTFIMPFFNAMKAKIEEYNFQLACYLN</sequence>
<evidence type="ECO:0000313" key="3">
    <source>
        <dbReference type="Proteomes" id="UP001176961"/>
    </source>
</evidence>
<keyword evidence="3" id="KW-1185">Reference proteome</keyword>
<evidence type="ECO:0000256" key="1">
    <source>
        <dbReference type="SAM" id="Phobius"/>
    </source>
</evidence>
<organism evidence="2 3">
    <name type="scientific">Cylicocyclus nassatus</name>
    <name type="common">Nematode worm</name>
    <dbReference type="NCBI Taxonomy" id="53992"/>
    <lineage>
        <taxon>Eukaryota</taxon>
        <taxon>Metazoa</taxon>
        <taxon>Ecdysozoa</taxon>
        <taxon>Nematoda</taxon>
        <taxon>Chromadorea</taxon>
        <taxon>Rhabditida</taxon>
        <taxon>Rhabditina</taxon>
        <taxon>Rhabditomorpha</taxon>
        <taxon>Strongyloidea</taxon>
        <taxon>Strongylidae</taxon>
        <taxon>Cylicocyclus</taxon>
    </lineage>
</organism>
<keyword evidence="1" id="KW-1133">Transmembrane helix</keyword>
<dbReference type="AlphaFoldDB" id="A0AA36GUY3"/>
<dbReference type="EMBL" id="CATQJL010000223">
    <property type="protein sequence ID" value="CAJ0598568.1"/>
    <property type="molecule type" value="Genomic_DNA"/>
</dbReference>
<keyword evidence="1" id="KW-0472">Membrane</keyword>
<proteinExistence type="predicted"/>
<feature type="transmembrane region" description="Helical" evidence="1">
    <location>
        <begin position="175"/>
        <end position="199"/>
    </location>
</feature>
<reference evidence="2" key="1">
    <citation type="submission" date="2023-07" db="EMBL/GenBank/DDBJ databases">
        <authorList>
            <consortium name="CYATHOMIX"/>
        </authorList>
    </citation>
    <scope>NUCLEOTIDE SEQUENCE</scope>
    <source>
        <strain evidence="2">N/A</strain>
    </source>
</reference>
<feature type="transmembrane region" description="Helical" evidence="1">
    <location>
        <begin position="95"/>
        <end position="110"/>
    </location>
</feature>
<name>A0AA36GUY3_CYLNA</name>
<keyword evidence="1" id="KW-0812">Transmembrane</keyword>
<accession>A0AA36GUY3</accession>